<reference evidence="1 2" key="1">
    <citation type="submission" date="2018-05" db="EMBL/GenBank/DDBJ databases">
        <title>The genome of Vibrio coralliilyticus phage YC.</title>
        <authorList>
            <person name="Benler S."/>
        </authorList>
    </citation>
    <scope>NUCLEOTIDE SEQUENCE [LARGE SCALE GENOMIC DNA]</scope>
</reference>
<evidence type="ECO:0000313" key="1">
    <source>
        <dbReference type="EMBL" id="AXC34388.1"/>
    </source>
</evidence>
<protein>
    <submittedName>
        <fullName evidence="1">Uncharacterized protein</fullName>
    </submittedName>
</protein>
<dbReference type="EMBL" id="MH375644">
    <property type="protein sequence ID" value="AXC34388.1"/>
    <property type="molecule type" value="Genomic_DNA"/>
</dbReference>
<dbReference type="GeneID" id="55608466"/>
<dbReference type="RefSeq" id="YP_009838234.1">
    <property type="nucleotide sequence ID" value="NC_048709.1"/>
</dbReference>
<dbReference type="Proteomes" id="UP000260311">
    <property type="component" value="Segment"/>
</dbReference>
<keyword evidence="2" id="KW-1185">Reference proteome</keyword>
<accession>A0A384ZRW8</accession>
<sequence>MLEWSLENYYEWLHECQRHGLTYTEFHTMMPWQVSTYVNFKIMKRDEELDMRKKAQEQEAMQNRLLAK</sequence>
<organism evidence="1 2">
    <name type="scientific">Vibrio phage YC</name>
    <dbReference type="NCBI Taxonomy" id="2267403"/>
    <lineage>
        <taxon>Viruses</taxon>
        <taxon>Duplodnaviria</taxon>
        <taxon>Heunggongvirae</taxon>
        <taxon>Uroviricota</taxon>
        <taxon>Caudoviricetes</taxon>
        <taxon>Pantevenvirales</taxon>
        <taxon>Ackermannviridae</taxon>
        <taxon>Campanilevirus</taxon>
        <taxon>Campanilevirus YC</taxon>
    </lineage>
</organism>
<name>A0A384ZRW8_9CAUD</name>
<evidence type="ECO:0000313" key="2">
    <source>
        <dbReference type="Proteomes" id="UP000260311"/>
    </source>
</evidence>
<dbReference type="KEGG" id="vg:55608466"/>
<proteinExistence type="predicted"/>